<evidence type="ECO:0000256" key="3">
    <source>
        <dbReference type="ARBA" id="ARBA00022827"/>
    </source>
</evidence>
<evidence type="ECO:0000313" key="7">
    <source>
        <dbReference type="Proteomes" id="UP000504636"/>
    </source>
</evidence>
<reference evidence="8" key="2">
    <citation type="submission" date="2020-04" db="EMBL/GenBank/DDBJ databases">
        <authorList>
            <consortium name="NCBI Genome Project"/>
        </authorList>
    </citation>
    <scope>NUCLEOTIDE SEQUENCE</scope>
    <source>
        <strain evidence="8">CBS 304.34</strain>
    </source>
</reference>
<evidence type="ECO:0000313" key="8">
    <source>
        <dbReference type="RefSeq" id="XP_033574407.1"/>
    </source>
</evidence>
<dbReference type="OrthoDB" id="74360at2759"/>
<dbReference type="AlphaFoldDB" id="A0A6A6YFY4"/>
<keyword evidence="2" id="KW-0285">Flavoprotein</keyword>
<dbReference type="GO" id="GO:0050661">
    <property type="term" value="F:NADP binding"/>
    <property type="evidence" value="ECO:0007669"/>
    <property type="project" value="InterPro"/>
</dbReference>
<dbReference type="Pfam" id="PF00743">
    <property type="entry name" value="FMO-like"/>
    <property type="match status" value="1"/>
</dbReference>
<evidence type="ECO:0000256" key="5">
    <source>
        <dbReference type="SAM" id="MobiDB-lite"/>
    </source>
</evidence>
<dbReference type="InterPro" id="IPR020946">
    <property type="entry name" value="Flavin_mOase-like"/>
</dbReference>
<comment type="similarity">
    <text evidence="1">Belongs to the FAD-binding monooxygenase family.</text>
</comment>
<dbReference type="Gene3D" id="3.50.50.60">
    <property type="entry name" value="FAD/NAD(P)-binding domain"/>
    <property type="match status" value="2"/>
</dbReference>
<dbReference type="Proteomes" id="UP000504636">
    <property type="component" value="Unplaced"/>
</dbReference>
<evidence type="ECO:0000256" key="4">
    <source>
        <dbReference type="ARBA" id="ARBA00023002"/>
    </source>
</evidence>
<keyword evidence="3" id="KW-0274">FAD</keyword>
<dbReference type="SUPFAM" id="SSF51905">
    <property type="entry name" value="FAD/NAD(P)-binding domain"/>
    <property type="match status" value="2"/>
</dbReference>
<gene>
    <name evidence="6 8" type="ORF">BDZ99DRAFT_447833</name>
</gene>
<feature type="region of interest" description="Disordered" evidence="5">
    <location>
        <begin position="1"/>
        <end position="32"/>
    </location>
</feature>
<accession>A0A6A6YFY4</accession>
<reference evidence="8" key="3">
    <citation type="submission" date="2025-04" db="UniProtKB">
        <authorList>
            <consortium name="RefSeq"/>
        </authorList>
    </citation>
    <scope>IDENTIFICATION</scope>
    <source>
        <strain evidence="8">CBS 304.34</strain>
    </source>
</reference>
<dbReference type="GO" id="GO:0050660">
    <property type="term" value="F:flavin adenine dinucleotide binding"/>
    <property type="evidence" value="ECO:0007669"/>
    <property type="project" value="InterPro"/>
</dbReference>
<proteinExistence type="inferred from homology"/>
<evidence type="ECO:0000256" key="1">
    <source>
        <dbReference type="ARBA" id="ARBA00010139"/>
    </source>
</evidence>
<sequence length="677" mass="76487">MASATTLTEPELPNPTEPSSENHYLHDNEPITINGTSKIETVQVDEEFIKDAINLATVNALRLALYQVTGDAELRDMKVSKEPIRGGAMADYVISKEDEEKVKAKAQEFLTLQEQRKAPITPVEFSEPSFEDSSNLMKIFTGENLKPSELRLGHEELAFENMPRAVNWTKQPSPETLKNFHIVVVGAGINGISTAVSLKRLGINYTVIDRQSDTGGTWIINTYPEARVDTLGFSFQYKFERGYKWKEMFPSAQELREYLDYVAIKHDVKPRFKFNRELIAATWDEASQSWQLILKLPDGSTEPMTANAIISAGGLFATANLPDIPGIKSYKGTMFHTTAWDNSYDYHNKRIAVIGNGSSGAQLIPGLAKTASHLAVYQRTPQWIAPYDGYRAKVPAHLDWLLDRMPYYRNWYGYALFVRGMQLPPLQVEDKDWIAKGGLINERNDGMRKGLTAYIESKVGKDSPMLPKLIPESAPLVRRLVVDNGYYDALMWDNTELVTEGITSFTEKGIKTVDGKEREFDLVVLGCGFKPTEYLYPCDYTGRDGAKLDKTWAKDGARSYLGLTIPGYPNLFTLYGPNHQPRGGPSLHSWSEIWGRYVIAGIVKLIEGGKRSMEVKQEVYDEYNERLDKENAKLIWEREGAGYFVNKFGRQGVNMPWTSEVYHAWVVSPELGEYDVR</sequence>
<organism evidence="6">
    <name type="scientific">Mytilinidion resinicola</name>
    <dbReference type="NCBI Taxonomy" id="574789"/>
    <lineage>
        <taxon>Eukaryota</taxon>
        <taxon>Fungi</taxon>
        <taxon>Dikarya</taxon>
        <taxon>Ascomycota</taxon>
        <taxon>Pezizomycotina</taxon>
        <taxon>Dothideomycetes</taxon>
        <taxon>Pleosporomycetidae</taxon>
        <taxon>Mytilinidiales</taxon>
        <taxon>Mytilinidiaceae</taxon>
        <taxon>Mytilinidion</taxon>
    </lineage>
</organism>
<keyword evidence="7" id="KW-1185">Reference proteome</keyword>
<feature type="compositionally biased region" description="Low complexity" evidence="5">
    <location>
        <begin position="1"/>
        <end position="11"/>
    </location>
</feature>
<evidence type="ECO:0000256" key="2">
    <source>
        <dbReference type="ARBA" id="ARBA00022630"/>
    </source>
</evidence>
<dbReference type="EMBL" id="MU003705">
    <property type="protein sequence ID" value="KAF2807443.1"/>
    <property type="molecule type" value="Genomic_DNA"/>
</dbReference>
<keyword evidence="4" id="KW-0560">Oxidoreductase</keyword>
<dbReference type="InterPro" id="IPR036188">
    <property type="entry name" value="FAD/NAD-bd_sf"/>
</dbReference>
<dbReference type="GeneID" id="54458924"/>
<evidence type="ECO:0000313" key="6">
    <source>
        <dbReference type="EMBL" id="KAF2807443.1"/>
    </source>
</evidence>
<dbReference type="PRINTS" id="PR00469">
    <property type="entry name" value="PNDRDTASEII"/>
</dbReference>
<dbReference type="PANTHER" id="PTHR42877:SF4">
    <property type="entry name" value="FAD_NAD(P)-BINDING DOMAIN-CONTAINING PROTEIN-RELATED"/>
    <property type="match status" value="1"/>
</dbReference>
<name>A0A6A6YFY4_9PEZI</name>
<protein>
    <submittedName>
        <fullName evidence="6 8">FAD/NAD(P)-binding domain-containing protein</fullName>
    </submittedName>
</protein>
<dbReference type="InterPro" id="IPR051209">
    <property type="entry name" value="FAD-bind_Monooxygenase_sf"/>
</dbReference>
<reference evidence="6 8" key="1">
    <citation type="journal article" date="2020" name="Stud. Mycol.">
        <title>101 Dothideomycetes genomes: a test case for predicting lifestyles and emergence of pathogens.</title>
        <authorList>
            <person name="Haridas S."/>
            <person name="Albert R."/>
            <person name="Binder M."/>
            <person name="Bloem J."/>
            <person name="Labutti K."/>
            <person name="Salamov A."/>
            <person name="Andreopoulos B."/>
            <person name="Baker S."/>
            <person name="Barry K."/>
            <person name="Bills G."/>
            <person name="Bluhm B."/>
            <person name="Cannon C."/>
            <person name="Castanera R."/>
            <person name="Culley D."/>
            <person name="Daum C."/>
            <person name="Ezra D."/>
            <person name="Gonzalez J."/>
            <person name="Henrissat B."/>
            <person name="Kuo A."/>
            <person name="Liang C."/>
            <person name="Lipzen A."/>
            <person name="Lutzoni F."/>
            <person name="Magnuson J."/>
            <person name="Mondo S."/>
            <person name="Nolan M."/>
            <person name="Ohm R."/>
            <person name="Pangilinan J."/>
            <person name="Park H.-J."/>
            <person name="Ramirez L."/>
            <person name="Alfaro M."/>
            <person name="Sun H."/>
            <person name="Tritt A."/>
            <person name="Yoshinaga Y."/>
            <person name="Zwiers L.-H."/>
            <person name="Turgeon B."/>
            <person name="Goodwin S."/>
            <person name="Spatafora J."/>
            <person name="Crous P."/>
            <person name="Grigoriev I."/>
        </authorList>
    </citation>
    <scope>NUCLEOTIDE SEQUENCE</scope>
    <source>
        <strain evidence="6 8">CBS 304.34</strain>
    </source>
</reference>
<dbReference type="PANTHER" id="PTHR42877">
    <property type="entry name" value="L-ORNITHINE N(5)-MONOOXYGENASE-RELATED"/>
    <property type="match status" value="1"/>
</dbReference>
<dbReference type="GO" id="GO:0004499">
    <property type="term" value="F:N,N-dimethylaniline monooxygenase activity"/>
    <property type="evidence" value="ECO:0007669"/>
    <property type="project" value="InterPro"/>
</dbReference>
<dbReference type="RefSeq" id="XP_033574407.1">
    <property type="nucleotide sequence ID" value="XM_033718031.1"/>
</dbReference>